<sequence length="97" mass="11324">MDDLVSSLLCQEKEAELVDEDEEEEDSYFEMELGKYCSVSEEEYVHILMEREMGFGFKREEDSSLLGDWVKLKTPRLDAINWILKVITPTNPFSLPL</sequence>
<evidence type="ECO:0000313" key="2">
    <source>
        <dbReference type="Proteomes" id="UP000634136"/>
    </source>
</evidence>
<proteinExistence type="predicted"/>
<gene>
    <name evidence="1" type="ORF">G2W53_012879</name>
</gene>
<organism evidence="1 2">
    <name type="scientific">Senna tora</name>
    <dbReference type="NCBI Taxonomy" id="362788"/>
    <lineage>
        <taxon>Eukaryota</taxon>
        <taxon>Viridiplantae</taxon>
        <taxon>Streptophyta</taxon>
        <taxon>Embryophyta</taxon>
        <taxon>Tracheophyta</taxon>
        <taxon>Spermatophyta</taxon>
        <taxon>Magnoliopsida</taxon>
        <taxon>eudicotyledons</taxon>
        <taxon>Gunneridae</taxon>
        <taxon>Pentapetalae</taxon>
        <taxon>rosids</taxon>
        <taxon>fabids</taxon>
        <taxon>Fabales</taxon>
        <taxon>Fabaceae</taxon>
        <taxon>Caesalpinioideae</taxon>
        <taxon>Cassia clade</taxon>
        <taxon>Senna</taxon>
    </lineage>
</organism>
<dbReference type="Proteomes" id="UP000634136">
    <property type="component" value="Unassembled WGS sequence"/>
</dbReference>
<dbReference type="AlphaFoldDB" id="A0A834U1G8"/>
<name>A0A834U1G8_9FABA</name>
<comment type="caution">
    <text evidence="1">The sequence shown here is derived from an EMBL/GenBank/DDBJ whole genome shotgun (WGS) entry which is preliminary data.</text>
</comment>
<evidence type="ECO:0000313" key="1">
    <source>
        <dbReference type="EMBL" id="KAF7830546.1"/>
    </source>
</evidence>
<dbReference type="EMBL" id="JAAIUW010000005">
    <property type="protein sequence ID" value="KAF7830546.1"/>
    <property type="molecule type" value="Genomic_DNA"/>
</dbReference>
<reference evidence="1" key="1">
    <citation type="submission" date="2020-09" db="EMBL/GenBank/DDBJ databases">
        <title>Genome-Enabled Discovery of Anthraquinone Biosynthesis in Senna tora.</title>
        <authorList>
            <person name="Kang S.-H."/>
            <person name="Pandey R.P."/>
            <person name="Lee C.-M."/>
            <person name="Sim J.-S."/>
            <person name="Jeong J.-T."/>
            <person name="Choi B.-S."/>
            <person name="Jung M."/>
            <person name="Ginzburg D."/>
            <person name="Zhao K."/>
            <person name="Won S.Y."/>
            <person name="Oh T.-J."/>
            <person name="Yu Y."/>
            <person name="Kim N.-H."/>
            <person name="Lee O.R."/>
            <person name="Lee T.-H."/>
            <person name="Bashyal P."/>
            <person name="Kim T.-S."/>
            <person name="Lee W.-H."/>
            <person name="Kawkins C."/>
            <person name="Kim C.-K."/>
            <person name="Kim J.S."/>
            <person name="Ahn B.O."/>
            <person name="Rhee S.Y."/>
            <person name="Sohng J.K."/>
        </authorList>
    </citation>
    <scope>NUCLEOTIDE SEQUENCE</scope>
    <source>
        <tissue evidence="1">Leaf</tissue>
    </source>
</reference>
<accession>A0A834U1G8</accession>
<keyword evidence="2" id="KW-1185">Reference proteome</keyword>
<protein>
    <submittedName>
        <fullName evidence="1">Cyclin-D5-1 isoform X2</fullName>
    </submittedName>
</protein>